<proteinExistence type="predicted"/>
<dbReference type="PROSITE" id="PS50106">
    <property type="entry name" value="PDZ"/>
    <property type="match status" value="1"/>
</dbReference>
<dbReference type="GO" id="GO:0043296">
    <property type="term" value="C:apical junction complex"/>
    <property type="evidence" value="ECO:0007669"/>
    <property type="project" value="TreeGrafter"/>
</dbReference>
<dbReference type="GO" id="GO:0030864">
    <property type="term" value="C:cortical actin cytoskeleton"/>
    <property type="evidence" value="ECO:0007669"/>
    <property type="project" value="TreeGrafter"/>
</dbReference>
<dbReference type="EMBL" id="SRMA01026110">
    <property type="protein sequence ID" value="TRY87663.1"/>
    <property type="molecule type" value="Genomic_DNA"/>
</dbReference>
<reference evidence="2 3" key="1">
    <citation type="journal article" date="2019" name="Sci. Data">
        <title>Hybrid genome assembly and annotation of Danionella translucida.</title>
        <authorList>
            <person name="Kadobianskyi M."/>
            <person name="Schulze L."/>
            <person name="Schuelke M."/>
            <person name="Judkewitz B."/>
        </authorList>
    </citation>
    <scope>NUCLEOTIDE SEQUENCE [LARGE SCALE GENOMIC DNA]</scope>
    <source>
        <strain evidence="2 3">Bolton</strain>
    </source>
</reference>
<accession>A0A553QCJ8</accession>
<dbReference type="PANTHER" id="PTHR15012:SF35">
    <property type="entry name" value="PROTEIN SHROOM4"/>
    <property type="match status" value="1"/>
</dbReference>
<dbReference type="AlphaFoldDB" id="A0A553QCJ8"/>
<dbReference type="GO" id="GO:0016324">
    <property type="term" value="C:apical plasma membrane"/>
    <property type="evidence" value="ECO:0007669"/>
    <property type="project" value="TreeGrafter"/>
</dbReference>
<dbReference type="GO" id="GO:0051015">
    <property type="term" value="F:actin filament binding"/>
    <property type="evidence" value="ECO:0007669"/>
    <property type="project" value="InterPro"/>
</dbReference>
<dbReference type="InterPro" id="IPR001478">
    <property type="entry name" value="PDZ"/>
</dbReference>
<sequence length="275" mass="30907">MMETVEQLVSFQHIHVQLNGGAPWGFTLKGGLEHGEPLIITKEASSWLHFNNGFSPLEERELVMRAHTLVFLETHQKELEPLTIFSPTPTSNPSKFVNLPSLPAFQGLTWRKILLPVIRMPYSLLLPVYKISAAQEQECPSLQRGAELMPAVLMLGEGDREPILHCCTGPWSIWTLLPEDRFEALTKMDKRTDLVPEAFTHKIEEGGKAAQCKKLRVGDELVNINGSALYGSRQEALILIKGSYRVLKIVVRSLDWTFRQSAESSTFQCVEASLL</sequence>
<dbReference type="Gene3D" id="2.30.42.10">
    <property type="match status" value="2"/>
</dbReference>
<dbReference type="SMART" id="SM00228">
    <property type="entry name" value="PDZ"/>
    <property type="match status" value="1"/>
</dbReference>
<dbReference type="GO" id="GO:0007015">
    <property type="term" value="P:actin filament organization"/>
    <property type="evidence" value="ECO:0007669"/>
    <property type="project" value="TreeGrafter"/>
</dbReference>
<dbReference type="GO" id="GO:0005912">
    <property type="term" value="C:adherens junction"/>
    <property type="evidence" value="ECO:0007669"/>
    <property type="project" value="TreeGrafter"/>
</dbReference>
<dbReference type="InterPro" id="IPR027685">
    <property type="entry name" value="Shroom_fam"/>
</dbReference>
<feature type="domain" description="PDZ" evidence="1">
    <location>
        <begin position="199"/>
        <end position="255"/>
    </location>
</feature>
<comment type="caution">
    <text evidence="2">The sequence shown here is derived from an EMBL/GenBank/DDBJ whole genome shotgun (WGS) entry which is preliminary data.</text>
</comment>
<evidence type="ECO:0000313" key="2">
    <source>
        <dbReference type="EMBL" id="TRY87663.1"/>
    </source>
</evidence>
<dbReference type="PANTHER" id="PTHR15012">
    <property type="entry name" value="APICAL PROTEIN/SHROOM-RELATED"/>
    <property type="match status" value="1"/>
</dbReference>
<dbReference type="STRING" id="623744.A0A553QCJ8"/>
<name>A0A553QCJ8_9TELE</name>
<dbReference type="Proteomes" id="UP000316079">
    <property type="component" value="Unassembled WGS sequence"/>
</dbReference>
<evidence type="ECO:0000313" key="3">
    <source>
        <dbReference type="Proteomes" id="UP000316079"/>
    </source>
</evidence>
<evidence type="ECO:0000259" key="1">
    <source>
        <dbReference type="PROSITE" id="PS50106"/>
    </source>
</evidence>
<organism evidence="2 3">
    <name type="scientific">Danionella cerebrum</name>
    <dbReference type="NCBI Taxonomy" id="2873325"/>
    <lineage>
        <taxon>Eukaryota</taxon>
        <taxon>Metazoa</taxon>
        <taxon>Chordata</taxon>
        <taxon>Craniata</taxon>
        <taxon>Vertebrata</taxon>
        <taxon>Euteleostomi</taxon>
        <taxon>Actinopterygii</taxon>
        <taxon>Neopterygii</taxon>
        <taxon>Teleostei</taxon>
        <taxon>Ostariophysi</taxon>
        <taxon>Cypriniformes</taxon>
        <taxon>Danionidae</taxon>
        <taxon>Danioninae</taxon>
        <taxon>Danionella</taxon>
    </lineage>
</organism>
<protein>
    <recommendedName>
        <fullName evidence="1">PDZ domain-containing protein</fullName>
    </recommendedName>
</protein>
<dbReference type="InterPro" id="IPR036034">
    <property type="entry name" value="PDZ_sf"/>
</dbReference>
<dbReference type="SUPFAM" id="SSF50156">
    <property type="entry name" value="PDZ domain-like"/>
    <property type="match status" value="1"/>
</dbReference>
<keyword evidence="3" id="KW-1185">Reference proteome</keyword>
<gene>
    <name evidence="2" type="ORF">DNTS_013611</name>
</gene>
<dbReference type="OrthoDB" id="10063560at2759"/>